<dbReference type="OrthoDB" id="540503at2759"/>
<gene>
    <name evidence="3" type="ORF">FDP41_010943</name>
</gene>
<proteinExistence type="predicted"/>
<dbReference type="EMBL" id="VFQX01000007">
    <property type="protein sequence ID" value="KAF0982964.1"/>
    <property type="molecule type" value="Genomic_DNA"/>
</dbReference>
<dbReference type="VEuPathDB" id="AmoebaDB:NF0090320"/>
<evidence type="ECO:0000256" key="1">
    <source>
        <dbReference type="SAM" id="Phobius"/>
    </source>
</evidence>
<organism evidence="3 4">
    <name type="scientific">Naegleria fowleri</name>
    <name type="common">Brain eating amoeba</name>
    <dbReference type="NCBI Taxonomy" id="5763"/>
    <lineage>
        <taxon>Eukaryota</taxon>
        <taxon>Discoba</taxon>
        <taxon>Heterolobosea</taxon>
        <taxon>Tetramitia</taxon>
        <taxon>Eutetramitia</taxon>
        <taxon>Vahlkampfiidae</taxon>
        <taxon>Naegleria</taxon>
    </lineage>
</organism>
<evidence type="ECO:0000259" key="2">
    <source>
        <dbReference type="Pfam" id="PF03407"/>
    </source>
</evidence>
<dbReference type="GO" id="GO:0016757">
    <property type="term" value="F:glycosyltransferase activity"/>
    <property type="evidence" value="ECO:0007669"/>
    <property type="project" value="TreeGrafter"/>
</dbReference>
<dbReference type="VEuPathDB" id="AmoebaDB:NfTy_015910"/>
<dbReference type="VEuPathDB" id="AmoebaDB:FDP41_010943"/>
<evidence type="ECO:0000313" key="3">
    <source>
        <dbReference type="EMBL" id="KAF0982964.1"/>
    </source>
</evidence>
<protein>
    <recommendedName>
        <fullName evidence="2">Nucleotide-diphospho-sugar transferase domain-containing protein</fullName>
    </recommendedName>
</protein>
<dbReference type="AlphaFoldDB" id="A0A6A5C8W9"/>
<feature type="domain" description="Nucleotide-diphospho-sugar transferase" evidence="2">
    <location>
        <begin position="232"/>
        <end position="349"/>
    </location>
</feature>
<keyword evidence="1" id="KW-0812">Transmembrane</keyword>
<dbReference type="Pfam" id="PF03407">
    <property type="entry name" value="Nucleotid_trans"/>
    <property type="match status" value="1"/>
</dbReference>
<dbReference type="GO" id="GO:0005794">
    <property type="term" value="C:Golgi apparatus"/>
    <property type="evidence" value="ECO:0007669"/>
    <property type="project" value="TreeGrafter"/>
</dbReference>
<dbReference type="InterPro" id="IPR052636">
    <property type="entry name" value="UDP-D-xylose:L-fucose_XylT"/>
</dbReference>
<dbReference type="PANTHER" id="PTHR47032:SF1">
    <property type="entry name" value="UDP-D-XYLOSE:L-FUCOSE ALPHA-1,3-D-XYLOSYLTRANSFERASE-RELATED"/>
    <property type="match status" value="1"/>
</dbReference>
<dbReference type="GeneID" id="68118158"/>
<dbReference type="OMA" id="MAKQWIC"/>
<reference evidence="3 4" key="1">
    <citation type="journal article" date="2019" name="Sci. Rep.">
        <title>Nanopore sequencing improves the draft genome of the human pathogenic amoeba Naegleria fowleri.</title>
        <authorList>
            <person name="Liechti N."/>
            <person name="Schurch N."/>
            <person name="Bruggmann R."/>
            <person name="Wittwer M."/>
        </authorList>
    </citation>
    <scope>NUCLEOTIDE SEQUENCE [LARGE SCALE GENOMIC DNA]</scope>
    <source>
        <strain evidence="3 4">ATCC 30894</strain>
    </source>
</reference>
<dbReference type="Proteomes" id="UP000444721">
    <property type="component" value="Unassembled WGS sequence"/>
</dbReference>
<comment type="caution">
    <text evidence="3">The sequence shown here is derived from an EMBL/GenBank/DDBJ whole genome shotgun (WGS) entry which is preliminary data.</text>
</comment>
<dbReference type="RefSeq" id="XP_044567677.1">
    <property type="nucleotide sequence ID" value="XM_044701296.1"/>
</dbReference>
<dbReference type="PANTHER" id="PTHR47032">
    <property type="entry name" value="UDP-D-XYLOSE:L-FUCOSE ALPHA-1,3-D-XYLOSYLTRANSFERASE-RELATED"/>
    <property type="match status" value="1"/>
</dbReference>
<keyword evidence="4" id="KW-1185">Reference proteome</keyword>
<keyword evidence="1" id="KW-0472">Membrane</keyword>
<name>A0A6A5C8W9_NAEFO</name>
<keyword evidence="1" id="KW-1133">Transmembrane helix</keyword>
<feature type="transmembrane region" description="Helical" evidence="1">
    <location>
        <begin position="38"/>
        <end position="56"/>
    </location>
</feature>
<evidence type="ECO:0000313" key="4">
    <source>
        <dbReference type="Proteomes" id="UP000444721"/>
    </source>
</evidence>
<accession>A0A6A5C8W9</accession>
<dbReference type="InterPro" id="IPR005069">
    <property type="entry name" value="Nucl-diP-sugar_transferase"/>
</dbReference>
<sequence>MLLSFNKDVEHSKWHDHEHPKGPNYKLLNLRKWNRKHVIFVLVVVTILVVFFFYYYNVERVVVPRASIVLNSDTLQQQQQQGDEKRVPISSQNEFINFSRLKQVSDHDLEGRNILLALMTVENLHELLMKKDNFESEMPTYWIMAKQWICRVKKLGITNFVLFVYIDPSQWKTLKQRQDIEKLIYSKLLDVPMEDISDDHKSIITFTTDDISKLILSFSKNTKFHEKYHLLYKNYLDQLHKHDNVIPQEFFTTHWEFITLLKPVIVWRCNTLGFDIFFSDLDVVIFKSPIQYLQQSNERKNFDVIFQMESCGDNEDVVQAMGHENVKINTGVYYVASTHKAQRFLEFWIEPIVFDILYFFVPTDETITKKHQLTRTETTNDQAILNSLITNERKSQKTSITSLIGFFPVRLFPNRCQFSFLVNEHRPEGSKQFKDTLILYHINGVWMTRQKIAFLKQQEGFLSLDHSTLKCL</sequence>